<feature type="region of interest" description="Disordered" evidence="1">
    <location>
        <begin position="1"/>
        <end position="73"/>
    </location>
</feature>
<comment type="caution">
    <text evidence="3">The sequence shown here is derived from an EMBL/GenBank/DDBJ whole genome shotgun (WGS) entry which is preliminary data.</text>
</comment>
<feature type="compositionally biased region" description="Basic and acidic residues" evidence="1">
    <location>
        <begin position="62"/>
        <end position="73"/>
    </location>
</feature>
<reference evidence="3 4" key="1">
    <citation type="submission" date="2020-08" db="EMBL/GenBank/DDBJ databases">
        <title>Sequencing the genomes of 1000 actinobacteria strains.</title>
        <authorList>
            <person name="Klenk H.-P."/>
        </authorList>
    </citation>
    <scope>NUCLEOTIDE SEQUENCE [LARGE SCALE GENOMIC DNA]</scope>
    <source>
        <strain evidence="3 4">DSM 45582</strain>
    </source>
</reference>
<dbReference type="RefSeq" id="WP_184477014.1">
    <property type="nucleotide sequence ID" value="NZ_JACHIV010000001.1"/>
</dbReference>
<keyword evidence="4" id="KW-1185">Reference proteome</keyword>
<evidence type="ECO:0000313" key="3">
    <source>
        <dbReference type="EMBL" id="MBB5067470.1"/>
    </source>
</evidence>
<dbReference type="AlphaFoldDB" id="A0A840N662"/>
<dbReference type="Proteomes" id="UP000580474">
    <property type="component" value="Unassembled WGS sequence"/>
</dbReference>
<keyword evidence="2" id="KW-0812">Transmembrane</keyword>
<evidence type="ECO:0000313" key="4">
    <source>
        <dbReference type="Proteomes" id="UP000580474"/>
    </source>
</evidence>
<proteinExistence type="predicted"/>
<keyword evidence="2" id="KW-0472">Membrane</keyword>
<gene>
    <name evidence="3" type="ORF">BJ969_000558</name>
</gene>
<feature type="compositionally biased region" description="Low complexity" evidence="1">
    <location>
        <begin position="38"/>
        <end position="59"/>
    </location>
</feature>
<keyword evidence="2" id="KW-1133">Transmembrane helix</keyword>
<feature type="transmembrane region" description="Helical" evidence="2">
    <location>
        <begin position="120"/>
        <end position="140"/>
    </location>
</feature>
<name>A0A840N662_9PSEU</name>
<dbReference type="EMBL" id="JACHIV010000001">
    <property type="protein sequence ID" value="MBB5067470.1"/>
    <property type="molecule type" value="Genomic_DNA"/>
</dbReference>
<feature type="transmembrane region" description="Helical" evidence="2">
    <location>
        <begin position="152"/>
        <end position="171"/>
    </location>
</feature>
<organism evidence="3 4">
    <name type="scientific">Saccharopolyspora gloriosae</name>
    <dbReference type="NCBI Taxonomy" id="455344"/>
    <lineage>
        <taxon>Bacteria</taxon>
        <taxon>Bacillati</taxon>
        <taxon>Actinomycetota</taxon>
        <taxon>Actinomycetes</taxon>
        <taxon>Pseudonocardiales</taxon>
        <taxon>Pseudonocardiaceae</taxon>
        <taxon>Saccharopolyspora</taxon>
    </lineage>
</organism>
<feature type="transmembrane region" description="Helical" evidence="2">
    <location>
        <begin position="92"/>
        <end position="114"/>
    </location>
</feature>
<evidence type="ECO:0000256" key="2">
    <source>
        <dbReference type="SAM" id="Phobius"/>
    </source>
</evidence>
<accession>A0A840N662</accession>
<evidence type="ECO:0000256" key="1">
    <source>
        <dbReference type="SAM" id="MobiDB-lite"/>
    </source>
</evidence>
<protein>
    <submittedName>
        <fullName evidence="3">Uncharacterized protein</fullName>
    </submittedName>
</protein>
<sequence length="173" mass="18560">MPRRGPQDAARGNSDARHRQAQALRGPQRGPGYGAGPGAPADQPGTVPFRSSRPPRQQPVEWYHEQDVDERPTIRRAGAASGTRAGTWLRGLTGSLALGLLVVTVGLLGVQIWSTRQGEAGPGTSMIVTHAVGVVLALVLQAFADRNRDRRGGAALLGVLIAVFGTLWFWWWL</sequence>